<evidence type="ECO:0000256" key="1">
    <source>
        <dbReference type="SAM" id="MobiDB-lite"/>
    </source>
</evidence>
<protein>
    <submittedName>
        <fullName evidence="2">Uncharacterized protein</fullName>
    </submittedName>
</protein>
<gene>
    <name evidence="2" type="ORF">RRG08_008929</name>
</gene>
<dbReference type="EMBL" id="JAWDGP010003139">
    <property type="protein sequence ID" value="KAK3777083.1"/>
    <property type="molecule type" value="Genomic_DNA"/>
</dbReference>
<dbReference type="Proteomes" id="UP001283361">
    <property type="component" value="Unassembled WGS sequence"/>
</dbReference>
<evidence type="ECO:0000313" key="3">
    <source>
        <dbReference type="Proteomes" id="UP001283361"/>
    </source>
</evidence>
<evidence type="ECO:0000313" key="2">
    <source>
        <dbReference type="EMBL" id="KAK3777083.1"/>
    </source>
</evidence>
<sequence>MRQGYFNRVFFRSFSDEKPGLTQQASWPDPKNIVTSTSSRKGRPEKSRQAQRIDQQHAPLQPLQQFLPLIQRSTQPYHKVQQPAMTPVHQIVSRVGKANKHKQQVQGY</sequence>
<keyword evidence="3" id="KW-1185">Reference proteome</keyword>
<feature type="region of interest" description="Disordered" evidence="1">
    <location>
        <begin position="19"/>
        <end position="60"/>
    </location>
</feature>
<organism evidence="2 3">
    <name type="scientific">Elysia crispata</name>
    <name type="common">lettuce slug</name>
    <dbReference type="NCBI Taxonomy" id="231223"/>
    <lineage>
        <taxon>Eukaryota</taxon>
        <taxon>Metazoa</taxon>
        <taxon>Spiralia</taxon>
        <taxon>Lophotrochozoa</taxon>
        <taxon>Mollusca</taxon>
        <taxon>Gastropoda</taxon>
        <taxon>Heterobranchia</taxon>
        <taxon>Euthyneura</taxon>
        <taxon>Panpulmonata</taxon>
        <taxon>Sacoglossa</taxon>
        <taxon>Placobranchoidea</taxon>
        <taxon>Plakobranchidae</taxon>
        <taxon>Elysia</taxon>
    </lineage>
</organism>
<accession>A0AAE0ZWP5</accession>
<name>A0AAE0ZWP5_9GAST</name>
<comment type="caution">
    <text evidence="2">The sequence shown here is derived from an EMBL/GenBank/DDBJ whole genome shotgun (WGS) entry which is preliminary data.</text>
</comment>
<proteinExistence type="predicted"/>
<dbReference type="AlphaFoldDB" id="A0AAE0ZWP5"/>
<reference evidence="2" key="1">
    <citation type="journal article" date="2023" name="G3 (Bethesda)">
        <title>A reference genome for the long-term kleptoplast-retaining sea slug Elysia crispata morphotype clarki.</title>
        <authorList>
            <person name="Eastman K.E."/>
            <person name="Pendleton A.L."/>
            <person name="Shaikh M.A."/>
            <person name="Suttiyut T."/>
            <person name="Ogas R."/>
            <person name="Tomko P."/>
            <person name="Gavelis G."/>
            <person name="Widhalm J.R."/>
            <person name="Wisecaver J.H."/>
        </authorList>
    </citation>
    <scope>NUCLEOTIDE SEQUENCE</scope>
    <source>
        <strain evidence="2">ECLA1</strain>
    </source>
</reference>